<organism evidence="2 3">
    <name type="scientific">Phaedon cochleariae</name>
    <name type="common">Mustard beetle</name>
    <dbReference type="NCBI Taxonomy" id="80249"/>
    <lineage>
        <taxon>Eukaryota</taxon>
        <taxon>Metazoa</taxon>
        <taxon>Ecdysozoa</taxon>
        <taxon>Arthropoda</taxon>
        <taxon>Hexapoda</taxon>
        <taxon>Insecta</taxon>
        <taxon>Pterygota</taxon>
        <taxon>Neoptera</taxon>
        <taxon>Endopterygota</taxon>
        <taxon>Coleoptera</taxon>
        <taxon>Polyphaga</taxon>
        <taxon>Cucujiformia</taxon>
        <taxon>Chrysomeloidea</taxon>
        <taxon>Chrysomelidae</taxon>
        <taxon>Chrysomelinae</taxon>
        <taxon>Chrysomelini</taxon>
        <taxon>Phaedon</taxon>
    </lineage>
</organism>
<keyword evidence="1" id="KW-0472">Membrane</keyword>
<protein>
    <submittedName>
        <fullName evidence="2">Uncharacterized protein</fullName>
    </submittedName>
</protein>
<dbReference type="OrthoDB" id="10070083at2759"/>
<sequence length="113" mass="13294">MMVFKKRRHRKWKSVGLVETFIAILIFQFEDVAADYCEFGLCDENQYCCGENKCCQKTVEMWYFWAAILLIGIVVLFLVCIFISTRSGQKFRENYLYTIVANTDMDDSVMELP</sequence>
<evidence type="ECO:0000313" key="2">
    <source>
        <dbReference type="EMBL" id="CAH1155520.1"/>
    </source>
</evidence>
<reference evidence="2" key="1">
    <citation type="submission" date="2022-01" db="EMBL/GenBank/DDBJ databases">
        <authorList>
            <person name="King R."/>
        </authorList>
    </citation>
    <scope>NUCLEOTIDE SEQUENCE</scope>
</reference>
<feature type="transmembrane region" description="Helical" evidence="1">
    <location>
        <begin position="12"/>
        <end position="29"/>
    </location>
</feature>
<dbReference type="InterPro" id="IPR021684">
    <property type="entry name" value="WBP1-like"/>
</dbReference>
<dbReference type="EMBL" id="OU896708">
    <property type="protein sequence ID" value="CAH1155520.1"/>
    <property type="molecule type" value="Genomic_DNA"/>
</dbReference>
<gene>
    <name evidence="2" type="ORF">PHAECO_LOCUS6422</name>
</gene>
<evidence type="ECO:0000256" key="1">
    <source>
        <dbReference type="SAM" id="Phobius"/>
    </source>
</evidence>
<reference evidence="2" key="2">
    <citation type="submission" date="2022-10" db="EMBL/GenBank/DDBJ databases">
        <authorList>
            <consortium name="ENA_rothamsted_submissions"/>
            <consortium name="culmorum"/>
            <person name="King R."/>
        </authorList>
    </citation>
    <scope>NUCLEOTIDE SEQUENCE</scope>
</reference>
<keyword evidence="3" id="KW-1185">Reference proteome</keyword>
<keyword evidence="1" id="KW-1133">Transmembrane helix</keyword>
<name>A0A9P0GM83_PHACE</name>
<keyword evidence="1" id="KW-0812">Transmembrane</keyword>
<evidence type="ECO:0000313" key="3">
    <source>
        <dbReference type="Proteomes" id="UP001153737"/>
    </source>
</evidence>
<dbReference type="AlphaFoldDB" id="A0A9P0GM83"/>
<dbReference type="Pfam" id="PF11669">
    <property type="entry name" value="WBP-1"/>
    <property type="match status" value="1"/>
</dbReference>
<accession>A0A9P0GM83</accession>
<feature type="transmembrane region" description="Helical" evidence="1">
    <location>
        <begin position="62"/>
        <end position="83"/>
    </location>
</feature>
<dbReference type="Proteomes" id="UP001153737">
    <property type="component" value="Chromosome 2"/>
</dbReference>
<proteinExistence type="predicted"/>